<keyword evidence="3" id="KW-1003">Cell membrane</keyword>
<feature type="transmembrane region" description="Helical" evidence="7">
    <location>
        <begin position="435"/>
        <end position="454"/>
    </location>
</feature>
<dbReference type="Pfam" id="PF19053">
    <property type="entry name" value="EccD"/>
    <property type="match status" value="1"/>
</dbReference>
<feature type="transmembrane region" description="Helical" evidence="7">
    <location>
        <begin position="396"/>
        <end position="414"/>
    </location>
</feature>
<feature type="transmembrane region" description="Helical" evidence="7">
    <location>
        <begin position="342"/>
        <end position="358"/>
    </location>
</feature>
<evidence type="ECO:0000256" key="3">
    <source>
        <dbReference type="ARBA" id="ARBA00022475"/>
    </source>
</evidence>
<feature type="transmembrane region" description="Helical" evidence="7">
    <location>
        <begin position="257"/>
        <end position="278"/>
    </location>
</feature>
<name>A0ABW5GRL2_9PSEU</name>
<evidence type="ECO:0000256" key="6">
    <source>
        <dbReference type="ARBA" id="ARBA00023136"/>
    </source>
</evidence>
<comment type="caution">
    <text evidence="9">The sequence shown here is derived from an EMBL/GenBank/DDBJ whole genome shotgun (WGS) entry which is preliminary data.</text>
</comment>
<dbReference type="Pfam" id="PF08817">
    <property type="entry name" value="YukD"/>
    <property type="match status" value="1"/>
</dbReference>
<dbReference type="Gene3D" id="3.10.20.90">
    <property type="entry name" value="Phosphatidylinositol 3-kinase Catalytic Subunit, Chain A, domain 1"/>
    <property type="match status" value="1"/>
</dbReference>
<feature type="transmembrane region" description="Helical" evidence="7">
    <location>
        <begin position="142"/>
        <end position="161"/>
    </location>
</feature>
<evidence type="ECO:0000256" key="5">
    <source>
        <dbReference type="ARBA" id="ARBA00022989"/>
    </source>
</evidence>
<comment type="subcellular location">
    <subcellularLocation>
        <location evidence="1">Cell membrane</location>
        <topology evidence="1">Multi-pass membrane protein</topology>
    </subcellularLocation>
</comment>
<feature type="transmembrane region" description="Helical" evidence="7">
    <location>
        <begin position="118"/>
        <end position="136"/>
    </location>
</feature>
<evidence type="ECO:0000256" key="7">
    <source>
        <dbReference type="SAM" id="Phobius"/>
    </source>
</evidence>
<gene>
    <name evidence="9" type="primary">eccD</name>
    <name evidence="9" type="ORF">ACFSYJ_32890</name>
</gene>
<feature type="transmembrane region" description="Helical" evidence="7">
    <location>
        <begin position="231"/>
        <end position="251"/>
    </location>
</feature>
<reference evidence="10" key="1">
    <citation type="journal article" date="2019" name="Int. J. Syst. Evol. Microbiol.">
        <title>The Global Catalogue of Microorganisms (GCM) 10K type strain sequencing project: providing services to taxonomists for standard genome sequencing and annotation.</title>
        <authorList>
            <consortium name="The Broad Institute Genomics Platform"/>
            <consortium name="The Broad Institute Genome Sequencing Center for Infectious Disease"/>
            <person name="Wu L."/>
            <person name="Ma J."/>
        </authorList>
    </citation>
    <scope>NUCLEOTIDE SEQUENCE [LARGE SCALE GENOMIC DNA]</scope>
    <source>
        <strain evidence="10">CGMCC 4.7643</strain>
    </source>
</reference>
<keyword evidence="4 7" id="KW-0812">Transmembrane</keyword>
<evidence type="ECO:0000313" key="10">
    <source>
        <dbReference type="Proteomes" id="UP001597419"/>
    </source>
</evidence>
<evidence type="ECO:0000256" key="1">
    <source>
        <dbReference type="ARBA" id="ARBA00004651"/>
    </source>
</evidence>
<feature type="domain" description="EccD-like transmembrane" evidence="8">
    <location>
        <begin position="115"/>
        <end position="457"/>
    </location>
</feature>
<feature type="transmembrane region" description="Helical" evidence="7">
    <location>
        <begin position="173"/>
        <end position="194"/>
    </location>
</feature>
<dbReference type="Proteomes" id="UP001597419">
    <property type="component" value="Unassembled WGS sequence"/>
</dbReference>
<dbReference type="EMBL" id="JBHUKU010000021">
    <property type="protein sequence ID" value="MFD2463449.1"/>
    <property type="molecule type" value="Genomic_DNA"/>
</dbReference>
<evidence type="ECO:0000256" key="4">
    <source>
        <dbReference type="ARBA" id="ARBA00022692"/>
    </source>
</evidence>
<keyword evidence="6 7" id="KW-0472">Membrane</keyword>
<dbReference type="PIRSF" id="PIRSF017804">
    <property type="entry name" value="Secretion_EccD1"/>
    <property type="match status" value="1"/>
</dbReference>
<keyword evidence="10" id="KW-1185">Reference proteome</keyword>
<sequence length="459" mass="46338">MSDLCRLTVLAPAGRADFAVPVRTPVFDLLPLLSRRADPDPAPAAAGRGHWVLQRLGEEPLDEEGTPESLGLRDGEVLHLRPREAPMPPIDFDDVVDGVGTAIRHRGDRWRPELTRRLFLVLGGTALAAALAAAGLSGGTEWVRSVAAGVFAVLLLGFAAITSRSWGDRVLGVVLGVAAIPMALVAGLLVPTAVAGAAGPPGGSGVLAGGALATAAGVIALFVVGAVPAVFFGAVLCCAAAAIGGLLVLCAELTGPQAAALVAGVAYLAEVAAPSLAARMVRIRLPQLPTGAADLDSDTDPVPERLALARAAGADRFLSAIFVAASAICAGSFALLAFDSGWAAQVFVAVVSLGLLLRSRVLVSVWQRSAAVAGGAAGLASQAIAFAGALDPIARTGVLAGLGLAAGLLFLGAARLPGRRLLPYWGRAADIGETLLAVAVVPMMLAVLDVYSFFRALAG</sequence>
<dbReference type="InterPro" id="IPR006707">
    <property type="entry name" value="T7SS_EccD"/>
</dbReference>
<dbReference type="NCBIfam" id="TIGR03920">
    <property type="entry name" value="T7SS_EccD"/>
    <property type="match status" value="1"/>
</dbReference>
<dbReference type="InterPro" id="IPR044049">
    <property type="entry name" value="EccD_transm"/>
</dbReference>
<evidence type="ECO:0000256" key="2">
    <source>
        <dbReference type="ARBA" id="ARBA00006162"/>
    </source>
</evidence>
<keyword evidence="5 7" id="KW-1133">Transmembrane helix</keyword>
<organism evidence="9 10">
    <name type="scientific">Amycolatopsis samaneae</name>
    <dbReference type="NCBI Taxonomy" id="664691"/>
    <lineage>
        <taxon>Bacteria</taxon>
        <taxon>Bacillati</taxon>
        <taxon>Actinomycetota</taxon>
        <taxon>Actinomycetes</taxon>
        <taxon>Pseudonocardiales</taxon>
        <taxon>Pseudonocardiaceae</taxon>
        <taxon>Amycolatopsis</taxon>
    </lineage>
</organism>
<evidence type="ECO:0000259" key="8">
    <source>
        <dbReference type="Pfam" id="PF19053"/>
    </source>
</evidence>
<feature type="transmembrane region" description="Helical" evidence="7">
    <location>
        <begin position="317"/>
        <end position="336"/>
    </location>
</feature>
<dbReference type="InterPro" id="IPR024962">
    <property type="entry name" value="YukD-like"/>
</dbReference>
<evidence type="ECO:0000313" key="9">
    <source>
        <dbReference type="EMBL" id="MFD2463449.1"/>
    </source>
</evidence>
<comment type="similarity">
    <text evidence="2">Belongs to the EccD/Snm4 family.</text>
</comment>
<feature type="transmembrane region" description="Helical" evidence="7">
    <location>
        <begin position="370"/>
        <end position="390"/>
    </location>
</feature>
<feature type="transmembrane region" description="Helical" evidence="7">
    <location>
        <begin position="206"/>
        <end position="224"/>
    </location>
</feature>
<proteinExistence type="inferred from homology"/>
<protein>
    <submittedName>
        <fullName evidence="9">Type VII secretion integral membrane protein EccD</fullName>
    </submittedName>
</protein>
<dbReference type="RefSeq" id="WP_345400225.1">
    <property type="nucleotide sequence ID" value="NZ_BAABHG010000011.1"/>
</dbReference>
<accession>A0ABW5GRL2</accession>